<proteinExistence type="predicted"/>
<gene>
    <name evidence="1" type="ORF">HJG54_31075</name>
</gene>
<accession>A0AA97ALD2</accession>
<name>A0AA97ALD2_9CYAN</name>
<protein>
    <submittedName>
        <fullName evidence="1">Uncharacterized protein</fullName>
    </submittedName>
</protein>
<evidence type="ECO:0000313" key="1">
    <source>
        <dbReference type="EMBL" id="WNZ27331.1"/>
    </source>
</evidence>
<dbReference type="EMBL" id="CP053587">
    <property type="protein sequence ID" value="WNZ27331.1"/>
    <property type="molecule type" value="Genomic_DNA"/>
</dbReference>
<organism evidence="1">
    <name type="scientific">Leptolyngbya sp. NK1-12</name>
    <dbReference type="NCBI Taxonomy" id="2547451"/>
    <lineage>
        <taxon>Bacteria</taxon>
        <taxon>Bacillati</taxon>
        <taxon>Cyanobacteriota</taxon>
        <taxon>Cyanophyceae</taxon>
        <taxon>Leptolyngbyales</taxon>
        <taxon>Leptolyngbyaceae</taxon>
        <taxon>Leptolyngbya group</taxon>
        <taxon>Leptolyngbya</taxon>
    </lineage>
</organism>
<sequence length="108" mass="11744">MNILGVARQLPLFEPPIDPALLVKATAAGIDISSALNDINAALPHYRFNVMVQKASELCAELKSLGAALLSALEKRDAEALALMRSSHEIEMLNLMRQIFASKSLRKS</sequence>
<dbReference type="RefSeq" id="WP_316436994.1">
    <property type="nucleotide sequence ID" value="NZ_CP053587.1"/>
</dbReference>
<dbReference type="AlphaFoldDB" id="A0AA97ALD2"/>
<reference evidence="1" key="1">
    <citation type="submission" date="2020-05" db="EMBL/GenBank/DDBJ databases">
        <authorList>
            <person name="Zhu T."/>
            <person name="Keshari N."/>
            <person name="Lu X."/>
        </authorList>
    </citation>
    <scope>NUCLEOTIDE SEQUENCE</scope>
    <source>
        <strain evidence="1">NK1-12</strain>
    </source>
</reference>